<dbReference type="InterPro" id="IPR005804">
    <property type="entry name" value="FA_desaturase_dom"/>
</dbReference>
<feature type="transmembrane region" description="Helical" evidence="1">
    <location>
        <begin position="48"/>
        <end position="66"/>
    </location>
</feature>
<dbReference type="EMBL" id="CP098401">
    <property type="protein sequence ID" value="URW76886.1"/>
    <property type="molecule type" value="Genomic_DNA"/>
</dbReference>
<feature type="domain" description="Fatty acid desaturase" evidence="2">
    <location>
        <begin position="75"/>
        <end position="342"/>
    </location>
</feature>
<evidence type="ECO:0000259" key="2">
    <source>
        <dbReference type="Pfam" id="PF00487"/>
    </source>
</evidence>
<protein>
    <submittedName>
        <fullName evidence="3">Fatty acid desaturase</fullName>
    </submittedName>
</protein>
<dbReference type="Pfam" id="PF00487">
    <property type="entry name" value="FA_desaturase"/>
    <property type="match status" value="1"/>
</dbReference>
<keyword evidence="1" id="KW-1133">Transmembrane helix</keyword>
<reference evidence="3" key="1">
    <citation type="submission" date="2022-05" db="EMBL/GenBank/DDBJ databases">
        <title>Sphingomonas sp. strain RMG20 Genome sequencing and assembly.</title>
        <authorList>
            <person name="Kim I."/>
        </authorList>
    </citation>
    <scope>NUCLEOTIDE SEQUENCE</scope>
    <source>
        <strain evidence="3">RMG20</strain>
    </source>
</reference>
<organism evidence="3 4">
    <name type="scientific">Sphingomonas donggukensis</name>
    <dbReference type="NCBI Taxonomy" id="2949093"/>
    <lineage>
        <taxon>Bacteria</taxon>
        <taxon>Pseudomonadati</taxon>
        <taxon>Pseudomonadota</taxon>
        <taxon>Alphaproteobacteria</taxon>
        <taxon>Sphingomonadales</taxon>
        <taxon>Sphingomonadaceae</taxon>
        <taxon>Sphingomonas</taxon>
    </lineage>
</organism>
<feature type="transmembrane region" description="Helical" evidence="1">
    <location>
        <begin position="73"/>
        <end position="91"/>
    </location>
</feature>
<keyword evidence="1" id="KW-0812">Transmembrane</keyword>
<dbReference type="PANTHER" id="PTHR19353">
    <property type="entry name" value="FATTY ACID DESATURASE 2"/>
    <property type="match status" value="1"/>
</dbReference>
<proteinExistence type="predicted"/>
<evidence type="ECO:0000256" key="1">
    <source>
        <dbReference type="SAM" id="Phobius"/>
    </source>
</evidence>
<accession>A0ABY4TWW6</accession>
<feature type="transmembrane region" description="Helical" evidence="1">
    <location>
        <begin position="111"/>
        <end position="131"/>
    </location>
</feature>
<keyword evidence="4" id="KW-1185">Reference proteome</keyword>
<evidence type="ECO:0000313" key="4">
    <source>
        <dbReference type="Proteomes" id="UP001055580"/>
    </source>
</evidence>
<keyword evidence="1" id="KW-0472">Membrane</keyword>
<sequence length="371" mass="40589">MTQTLTLDPREMAADVAAPVRREKVADDKALLRTAAELSRDLHAPKPWLYWLDTAASAAVGYAALAGAILAPVTWVAVLCGVVAVFALYRAGSFIHEVSHIKHAAVPGYRMGWNLMVGVPLLIPSFMYEGVHNLHHAKTRYGTADDPEYLPLALMKPWSVPMFTLAAALGPIALLFRYAVLSPLGLLVPKLRAAIVARFSALAINPAFRRRAADGEQRRLWIQLEVLTSFWAITLIALVVTGVVPLRAFAIFIGVLSATMVINQIRTLVAHLWENEGEAMSVTAQYLDSVNVPPPALLPMLWAPVGLRYHALHHLLPGLPYHALGEAHRRLSAALEQHSPYHKASYDGLPGLLHRLVRSTVTVGKRTIPLS</sequence>
<evidence type="ECO:0000313" key="3">
    <source>
        <dbReference type="EMBL" id="URW76886.1"/>
    </source>
</evidence>
<feature type="transmembrane region" description="Helical" evidence="1">
    <location>
        <begin position="220"/>
        <end position="240"/>
    </location>
</feature>
<dbReference type="InterPro" id="IPR012171">
    <property type="entry name" value="Fatty_acid_desaturase"/>
</dbReference>
<dbReference type="RefSeq" id="WP_250754660.1">
    <property type="nucleotide sequence ID" value="NZ_CP098401.1"/>
</dbReference>
<feature type="transmembrane region" description="Helical" evidence="1">
    <location>
        <begin position="160"/>
        <end position="179"/>
    </location>
</feature>
<dbReference type="PANTHER" id="PTHR19353:SF19">
    <property type="entry name" value="DELTA(5) FATTY ACID DESATURASE C-RELATED"/>
    <property type="match status" value="1"/>
</dbReference>
<name>A0ABY4TWW6_9SPHN</name>
<gene>
    <name evidence="3" type="ORF">M9980_06745</name>
</gene>
<dbReference type="Proteomes" id="UP001055580">
    <property type="component" value="Chromosome"/>
</dbReference>